<accession>A0A0L7M9Z6</accession>
<proteinExistence type="predicted"/>
<evidence type="ECO:0000313" key="2">
    <source>
        <dbReference type="Proteomes" id="UP000054282"/>
    </source>
</evidence>
<reference evidence="2" key="1">
    <citation type="submission" date="2006-09" db="EMBL/GenBank/DDBJ databases">
        <title>Annotation of Plasmodium falciparum Dd2.</title>
        <authorList>
            <consortium name="The Broad Institute Genome Sequencing Platform"/>
            <person name="Volkman S.K."/>
            <person name="Neafsey D.E."/>
            <person name="Dash A.P."/>
            <person name="Chitnis C.E."/>
            <person name="Hartl D.L."/>
            <person name="Young S.K."/>
            <person name="Zeng Q."/>
            <person name="Koehrsen M."/>
            <person name="Alvarado L."/>
            <person name="Berlin A."/>
            <person name="Borenstein D."/>
            <person name="Chapman S.B."/>
            <person name="Chen Z."/>
            <person name="Engels R."/>
            <person name="Freedman E."/>
            <person name="Gellesch M."/>
            <person name="Goldberg J."/>
            <person name="Griggs A."/>
            <person name="Gujja S."/>
            <person name="Heilman E.R."/>
            <person name="Heiman D.I."/>
            <person name="Howarth C."/>
            <person name="Jen D."/>
            <person name="Larson L."/>
            <person name="Mehta T."/>
            <person name="Neiman D."/>
            <person name="Park D."/>
            <person name="Pearson M."/>
            <person name="Roberts A."/>
            <person name="Saif S."/>
            <person name="Shea T."/>
            <person name="Shenoy N."/>
            <person name="Sisk P."/>
            <person name="Stolte C."/>
            <person name="Sykes S."/>
            <person name="Walk T."/>
            <person name="White J."/>
            <person name="Yandava C."/>
            <person name="Haas B."/>
            <person name="Henn M.R."/>
            <person name="Nusbaum C."/>
            <person name="Birren B."/>
        </authorList>
    </citation>
    <scope>NUCLEOTIDE SEQUENCE [LARGE SCALE GENOMIC DNA]</scope>
</reference>
<evidence type="ECO:0000313" key="1">
    <source>
        <dbReference type="EMBL" id="KOB89405.1"/>
    </source>
</evidence>
<dbReference type="EMBL" id="GG702382">
    <property type="protein sequence ID" value="KOB89405.1"/>
    <property type="molecule type" value="Genomic_DNA"/>
</dbReference>
<sequence>MNSKKSASMCSAYKGKCVVNNDLNNIQNEHNHTTYEYISNGNNNTDHDNNNNNNIINNKNNNHNINNNTNTNNCRNNNFSYNSDDEIYINELKNYPKSLQLWKK</sequence>
<dbReference type="Proteomes" id="UP000054282">
    <property type="component" value="Unassembled WGS sequence"/>
</dbReference>
<name>A0A0L7M9Z6_PLAF4</name>
<reference evidence="2" key="2">
    <citation type="submission" date="2006-09" db="EMBL/GenBank/DDBJ databases">
        <title>The genome sequence of Plasmodium falciparum Dd2.</title>
        <authorList>
            <consortium name="The Broad Institute Genome Sequencing Platform"/>
            <person name="Birren B."/>
            <person name="Lander E."/>
            <person name="Galagan J."/>
            <person name="Nusbaum C."/>
            <person name="Devon K."/>
            <person name="Henn M."/>
            <person name="Jaffe D."/>
            <person name="Butler J."/>
            <person name="Alvarez P."/>
            <person name="Gnerre S."/>
            <person name="Grabherr M."/>
            <person name="Kleber M."/>
            <person name="Mauceli E."/>
            <person name="Brockman W."/>
            <person name="MacCallum I.A."/>
            <person name="Rounsley S."/>
            <person name="Young S."/>
            <person name="LaButti K."/>
            <person name="Pushparaj V."/>
            <person name="DeCaprio D."/>
            <person name="Crawford M."/>
            <person name="Koehrsen M."/>
            <person name="Engels R."/>
            <person name="Montgomery P."/>
            <person name="Pearson M."/>
            <person name="Howarth C."/>
            <person name="Larson L."/>
            <person name="Luoma S."/>
            <person name="White J."/>
            <person name="Kodira C."/>
            <person name="Zeng Q."/>
            <person name="O'Leary S."/>
            <person name="Yandava C."/>
            <person name="Alvarado L."/>
            <person name="Wirth D."/>
            <person name="Volkman S."/>
            <person name="Hartl D."/>
        </authorList>
    </citation>
    <scope>NUCLEOTIDE SEQUENCE [LARGE SCALE GENOMIC DNA]</scope>
</reference>
<protein>
    <submittedName>
        <fullName evidence="1">Uncharacterized protein</fullName>
    </submittedName>
</protein>
<dbReference type="AlphaFoldDB" id="A0A0L7M9Z6"/>
<organism evidence="1 2">
    <name type="scientific">Plasmodium falciparum (isolate Dd2)</name>
    <dbReference type="NCBI Taxonomy" id="57267"/>
    <lineage>
        <taxon>Eukaryota</taxon>
        <taxon>Sar</taxon>
        <taxon>Alveolata</taxon>
        <taxon>Apicomplexa</taxon>
        <taxon>Aconoidasida</taxon>
        <taxon>Haemosporida</taxon>
        <taxon>Plasmodiidae</taxon>
        <taxon>Plasmodium</taxon>
        <taxon>Plasmodium (Laverania)</taxon>
    </lineage>
</organism>
<dbReference type="OMA" id="ASMCSAY"/>
<gene>
    <name evidence="1" type="ORF">PFDG_04954</name>
</gene>
<dbReference type="KEGG" id="pfd:PFDG_04954"/>